<organism evidence="3 5">
    <name type="scientific">Thermococcus thioreducens</name>
    <dbReference type="NCBI Taxonomy" id="277988"/>
    <lineage>
        <taxon>Archaea</taxon>
        <taxon>Methanobacteriati</taxon>
        <taxon>Methanobacteriota</taxon>
        <taxon>Thermococci</taxon>
        <taxon>Thermococcales</taxon>
        <taxon>Thermococcaceae</taxon>
        <taxon>Thermococcus</taxon>
    </lineage>
</organism>
<keyword evidence="1" id="KW-1133">Transmembrane helix</keyword>
<feature type="transmembrane region" description="Helical" evidence="1">
    <location>
        <begin position="26"/>
        <end position="45"/>
    </location>
</feature>
<dbReference type="Proteomes" id="UP000250136">
    <property type="component" value="Chromosome"/>
</dbReference>
<evidence type="ECO:0000313" key="7">
    <source>
        <dbReference type="Proteomes" id="UP000250136"/>
    </source>
</evidence>
<dbReference type="EMBL" id="CP015105">
    <property type="protein sequence ID" value="ASJ11795.1"/>
    <property type="molecule type" value="Genomic_DNA"/>
</dbReference>
<reference evidence="3 5" key="1">
    <citation type="submission" date="2015-08" db="EMBL/GenBank/DDBJ databases">
        <title>Thermococcus thioreducens DSM 14981 genome sequencing.</title>
        <authorList>
            <person name="Hong S.-J."/>
            <person name="Kim M.-C."/>
            <person name="Shin J.-H."/>
        </authorList>
    </citation>
    <scope>NUCLEOTIDE SEQUENCE [LARGE SCALE GENOMIC DNA]</scope>
    <source>
        <strain evidence="3 5">DSM 14981</strain>
    </source>
</reference>
<evidence type="ECO:0000313" key="4">
    <source>
        <dbReference type="EMBL" id="SEW13672.1"/>
    </source>
</evidence>
<feature type="transmembrane region" description="Helical" evidence="1">
    <location>
        <begin position="152"/>
        <end position="176"/>
    </location>
</feature>
<dbReference type="Proteomes" id="UP000051862">
    <property type="component" value="Unassembled WGS sequence"/>
</dbReference>
<dbReference type="RefSeq" id="WP_055429620.1">
    <property type="nucleotide sequence ID" value="NZ_CP015105.1"/>
</dbReference>
<dbReference type="PATRIC" id="fig|277988.4.peg.1530"/>
<keyword evidence="1" id="KW-0812">Transmembrane</keyword>
<proteinExistence type="predicted"/>
<evidence type="ECO:0000313" key="2">
    <source>
        <dbReference type="EMBL" id="ASJ11795.1"/>
    </source>
</evidence>
<evidence type="ECO:0000256" key="1">
    <source>
        <dbReference type="SAM" id="Phobius"/>
    </source>
</evidence>
<evidence type="ECO:0000313" key="3">
    <source>
        <dbReference type="EMBL" id="KQH82130.1"/>
    </source>
</evidence>
<reference evidence="2 7" key="2">
    <citation type="submission" date="2016-04" db="EMBL/GenBank/DDBJ databases">
        <title>Complete genome sequence of Thermococcus thioreducens type strain OGL-20P.</title>
        <authorList>
            <person name="Oger P.M."/>
        </authorList>
    </citation>
    <scope>NUCLEOTIDE SEQUENCE [LARGE SCALE GENOMIC DNA]</scope>
    <source>
        <strain evidence="2 7">OGL-20P</strain>
    </source>
</reference>
<feature type="transmembrane region" description="Helical" evidence="1">
    <location>
        <begin position="119"/>
        <end position="140"/>
    </location>
</feature>
<reference evidence="4 6" key="3">
    <citation type="submission" date="2016-10" db="EMBL/GenBank/DDBJ databases">
        <authorList>
            <person name="de Groot N.N."/>
        </authorList>
    </citation>
    <scope>NUCLEOTIDE SEQUENCE [LARGE SCALE GENOMIC DNA]</scope>
    <source>
        <strain evidence="4 6">OGL-20</strain>
    </source>
</reference>
<evidence type="ECO:0000313" key="5">
    <source>
        <dbReference type="Proteomes" id="UP000051862"/>
    </source>
</evidence>
<dbReference type="GeneID" id="33333221"/>
<accession>A0A0Q2M2L0</accession>
<sequence>MEAKAGRNVGELVSRIKGWDADVKPWIAFLVISFGFGVGATILAIDLNKSSWGTIVGMSGVAVGIGILFLGLIMAFFIHADPDRFVEAYTKDNRDEDVSDIEIIRAAYSECLPYVNEGLNIALISWLLLGIWTAFIELGITTGTVVIKNWSLFWLLIFVSSIGSLLGFILTVIFFLRKRSIRKALLAIQLKKSDKAEISIKI</sequence>
<dbReference type="KEGG" id="ttd:A3L14_02325"/>
<gene>
    <name evidence="2" type="ORF">A3L14_02325</name>
    <name evidence="3" type="ORF">AMR53_07260</name>
    <name evidence="4" type="ORF">SAMN05216170_1815</name>
</gene>
<protein>
    <submittedName>
        <fullName evidence="3">Uncharacterized protein</fullName>
    </submittedName>
</protein>
<name>A0A0Q2M2L0_9EURY</name>
<dbReference type="Proteomes" id="UP000182125">
    <property type="component" value="Unassembled WGS sequence"/>
</dbReference>
<dbReference type="EMBL" id="FOIW01000002">
    <property type="protein sequence ID" value="SEW13672.1"/>
    <property type="molecule type" value="Genomic_DNA"/>
</dbReference>
<dbReference type="EMBL" id="LIXN01000011">
    <property type="protein sequence ID" value="KQH82130.1"/>
    <property type="molecule type" value="Genomic_DNA"/>
</dbReference>
<feature type="transmembrane region" description="Helical" evidence="1">
    <location>
        <begin position="51"/>
        <end position="78"/>
    </location>
</feature>
<evidence type="ECO:0000313" key="6">
    <source>
        <dbReference type="Proteomes" id="UP000182125"/>
    </source>
</evidence>
<dbReference type="AlphaFoldDB" id="A0A0Q2M2L0"/>
<dbReference type="OrthoDB" id="100684at2157"/>
<keyword evidence="1" id="KW-0472">Membrane</keyword>
<keyword evidence="7" id="KW-1185">Reference proteome</keyword>